<evidence type="ECO:0000256" key="6">
    <source>
        <dbReference type="SAM" id="Phobius"/>
    </source>
</evidence>
<keyword evidence="2" id="KW-1003">Cell membrane</keyword>
<evidence type="ECO:0000313" key="7">
    <source>
        <dbReference type="EMBL" id="GLI55568.1"/>
    </source>
</evidence>
<name>A0A9W6GI09_9FUSO</name>
<accession>A0A9W6GI09</accession>
<evidence type="ECO:0000256" key="5">
    <source>
        <dbReference type="ARBA" id="ARBA00023136"/>
    </source>
</evidence>
<comment type="subcellular location">
    <subcellularLocation>
        <location evidence="1">Cell membrane</location>
        <topology evidence="1">Multi-pass membrane protein</topology>
    </subcellularLocation>
</comment>
<feature type="transmembrane region" description="Helical" evidence="6">
    <location>
        <begin position="331"/>
        <end position="353"/>
    </location>
</feature>
<dbReference type="RefSeq" id="WP_281834138.1">
    <property type="nucleotide sequence ID" value="NZ_BSDY01000004.1"/>
</dbReference>
<dbReference type="AlphaFoldDB" id="A0A9W6GI09"/>
<dbReference type="EMBL" id="BSDY01000004">
    <property type="protein sequence ID" value="GLI55568.1"/>
    <property type="molecule type" value="Genomic_DNA"/>
</dbReference>
<feature type="transmembrane region" description="Helical" evidence="6">
    <location>
        <begin position="301"/>
        <end position="319"/>
    </location>
</feature>
<keyword evidence="5 6" id="KW-0472">Membrane</keyword>
<dbReference type="Proteomes" id="UP001144471">
    <property type="component" value="Unassembled WGS sequence"/>
</dbReference>
<feature type="transmembrane region" description="Helical" evidence="6">
    <location>
        <begin position="12"/>
        <end position="33"/>
    </location>
</feature>
<proteinExistence type="predicted"/>
<dbReference type="PANTHER" id="PTHR33529:SF8">
    <property type="entry name" value="PERMEASE, YJGP_YJGQ FAMILY"/>
    <property type="match status" value="1"/>
</dbReference>
<evidence type="ECO:0000256" key="2">
    <source>
        <dbReference type="ARBA" id="ARBA00022475"/>
    </source>
</evidence>
<sequence length="358" mass="40684">MKRIDKYITINFIKSLGLSLFGFINIFIVSQLFKIIRYVTEGRMNEIEAVHYIIALLPDILIKITPLAVLLGGLMTINKMASNLEIIALKTSGISFKRIVVFPVIISFMVSLTIFYMYDKVYPRSIVKSRAIRRGKYEENTLPEKKANAFLRGVGDYVYHAGEINRVEGTATHLQIIDLDSKFERIERIINAESAQYNREKSLWELKNVTINTVQKERVETLASYEDKEYHEEPELFLTPKIEVKEMTVKELKDVLTIIKRTGGSSREILAEIANRRAFPFASFVVCFLGLALGSRYVRGANALSIAMSVALGYGYYILQASLEAISLSGLIHPFVAFWLPNVIFLGIGIYAMHRAEF</sequence>
<dbReference type="PANTHER" id="PTHR33529">
    <property type="entry name" value="SLR0882 PROTEIN-RELATED"/>
    <property type="match status" value="1"/>
</dbReference>
<gene>
    <name evidence="7" type="ORF">PM10SUCC1_10820</name>
</gene>
<keyword evidence="4 6" id="KW-1133">Transmembrane helix</keyword>
<evidence type="ECO:0000256" key="4">
    <source>
        <dbReference type="ARBA" id="ARBA00022989"/>
    </source>
</evidence>
<evidence type="ECO:0000313" key="8">
    <source>
        <dbReference type="Proteomes" id="UP001144471"/>
    </source>
</evidence>
<evidence type="ECO:0000256" key="3">
    <source>
        <dbReference type="ARBA" id="ARBA00022692"/>
    </source>
</evidence>
<keyword evidence="8" id="KW-1185">Reference proteome</keyword>
<feature type="transmembrane region" description="Helical" evidence="6">
    <location>
        <begin position="99"/>
        <end position="118"/>
    </location>
</feature>
<dbReference type="GO" id="GO:0015920">
    <property type="term" value="P:lipopolysaccharide transport"/>
    <property type="evidence" value="ECO:0007669"/>
    <property type="project" value="TreeGrafter"/>
</dbReference>
<dbReference type="InterPro" id="IPR005495">
    <property type="entry name" value="LptG/LptF_permease"/>
</dbReference>
<keyword evidence="3 6" id="KW-0812">Transmembrane</keyword>
<comment type="caution">
    <text evidence="7">The sequence shown here is derived from an EMBL/GenBank/DDBJ whole genome shotgun (WGS) entry which is preliminary data.</text>
</comment>
<organism evidence="7 8">
    <name type="scientific">Propionigenium maris DSM 9537</name>
    <dbReference type="NCBI Taxonomy" id="1123000"/>
    <lineage>
        <taxon>Bacteria</taxon>
        <taxon>Fusobacteriati</taxon>
        <taxon>Fusobacteriota</taxon>
        <taxon>Fusobacteriia</taxon>
        <taxon>Fusobacteriales</taxon>
        <taxon>Fusobacteriaceae</taxon>
        <taxon>Propionigenium</taxon>
    </lineage>
</organism>
<feature type="transmembrane region" description="Helical" evidence="6">
    <location>
        <begin position="278"/>
        <end position="294"/>
    </location>
</feature>
<dbReference type="Pfam" id="PF03739">
    <property type="entry name" value="LptF_LptG"/>
    <property type="match status" value="1"/>
</dbReference>
<dbReference type="GO" id="GO:0043190">
    <property type="term" value="C:ATP-binding cassette (ABC) transporter complex"/>
    <property type="evidence" value="ECO:0007669"/>
    <property type="project" value="TreeGrafter"/>
</dbReference>
<evidence type="ECO:0000256" key="1">
    <source>
        <dbReference type="ARBA" id="ARBA00004651"/>
    </source>
</evidence>
<feature type="transmembrane region" description="Helical" evidence="6">
    <location>
        <begin position="53"/>
        <end position="78"/>
    </location>
</feature>
<reference evidence="7" key="1">
    <citation type="submission" date="2022-12" db="EMBL/GenBank/DDBJ databases">
        <title>Reference genome sequencing for broad-spectrum identification of bacterial and archaeal isolates by mass spectrometry.</title>
        <authorList>
            <person name="Sekiguchi Y."/>
            <person name="Tourlousse D.M."/>
        </authorList>
    </citation>
    <scope>NUCLEOTIDE SEQUENCE</scope>
    <source>
        <strain evidence="7">10succ1</strain>
    </source>
</reference>
<protein>
    <submittedName>
        <fullName evidence="7">Permease</fullName>
    </submittedName>
</protein>